<evidence type="ECO:0000313" key="2">
    <source>
        <dbReference type="Proteomes" id="UP001153678"/>
    </source>
</evidence>
<protein>
    <submittedName>
        <fullName evidence="1">5711_t:CDS:1</fullName>
    </submittedName>
</protein>
<sequence>MAGEARDIKCQIYEKERKDSKSMFGTLIKCAKKSNRDAAQS</sequence>
<organism evidence="1 2">
    <name type="scientific">Funneliformis geosporum</name>
    <dbReference type="NCBI Taxonomy" id="1117311"/>
    <lineage>
        <taxon>Eukaryota</taxon>
        <taxon>Fungi</taxon>
        <taxon>Fungi incertae sedis</taxon>
        <taxon>Mucoromycota</taxon>
        <taxon>Glomeromycotina</taxon>
        <taxon>Glomeromycetes</taxon>
        <taxon>Glomerales</taxon>
        <taxon>Glomeraceae</taxon>
        <taxon>Funneliformis</taxon>
    </lineage>
</organism>
<name>A0A9W4T7J7_9GLOM</name>
<feature type="non-terminal residue" evidence="1">
    <location>
        <position position="41"/>
    </location>
</feature>
<gene>
    <name evidence="1" type="ORF">FWILDA_LOCUS17169</name>
</gene>
<keyword evidence="2" id="KW-1185">Reference proteome</keyword>
<proteinExistence type="predicted"/>
<dbReference type="AlphaFoldDB" id="A0A9W4T7J7"/>
<evidence type="ECO:0000313" key="1">
    <source>
        <dbReference type="EMBL" id="CAI2195620.1"/>
    </source>
</evidence>
<dbReference type="Proteomes" id="UP001153678">
    <property type="component" value="Unassembled WGS sequence"/>
</dbReference>
<accession>A0A9W4T7J7</accession>
<comment type="caution">
    <text evidence="1">The sequence shown here is derived from an EMBL/GenBank/DDBJ whole genome shotgun (WGS) entry which is preliminary data.</text>
</comment>
<dbReference type="EMBL" id="CAMKVN010012724">
    <property type="protein sequence ID" value="CAI2195620.1"/>
    <property type="molecule type" value="Genomic_DNA"/>
</dbReference>
<reference evidence="1" key="1">
    <citation type="submission" date="2022-08" db="EMBL/GenBank/DDBJ databases">
        <authorList>
            <person name="Kallberg Y."/>
            <person name="Tangrot J."/>
            <person name="Rosling A."/>
        </authorList>
    </citation>
    <scope>NUCLEOTIDE SEQUENCE</scope>
    <source>
        <strain evidence="1">Wild A</strain>
    </source>
</reference>